<keyword evidence="1" id="KW-1133">Transmembrane helix</keyword>
<name>A0ABT1S6T5_9FIRM</name>
<dbReference type="Proteomes" id="UP001524478">
    <property type="component" value="Unassembled WGS sequence"/>
</dbReference>
<comment type="caution">
    <text evidence="2">The sequence shown here is derived from an EMBL/GenBank/DDBJ whole genome shotgun (WGS) entry which is preliminary data.</text>
</comment>
<protein>
    <recommendedName>
        <fullName evidence="4">DUF4179 domain-containing protein</fullName>
    </recommendedName>
</protein>
<sequence length="361" mass="40383">MSDFNDFKNIKTPTEWKERLYARTAEQSVSSARRRRLPLTATAVLVLIAILSTSALAVSLVGGDFFRQLFINQVKSTDSVYDYMNVDQLRAIAGTTTGTVVDTDELKIEVMDVISSGNMAMVMLRVTAKELQSVIFDTGYETLMNYRFGSDTDGNLFKNMEQISIRYYYSDDDPTLENNQFEILYTIINHQVFEAGTYTIELKDFGYYVSNGTSLVLEPLHKGKWEFEVELADGNEYSHAVLLRQPVTVEGYNIMLEDIRITPMSSTIVFSYNSKDDLSAVYNAFSSNMGNLGIILSDGTVLTEEDFSYVVMSGSDGAGHPISAIVINLSFNLPISAESIREFSIFNETFSIPNSESILLP</sequence>
<accession>A0ABT1S6T5</accession>
<evidence type="ECO:0008006" key="4">
    <source>
        <dbReference type="Google" id="ProtNLM"/>
    </source>
</evidence>
<dbReference type="EMBL" id="JANGAC010000002">
    <property type="protein sequence ID" value="MCQ4922057.1"/>
    <property type="molecule type" value="Genomic_DNA"/>
</dbReference>
<organism evidence="2 3">
    <name type="scientific">Tissierella carlieri</name>
    <dbReference type="NCBI Taxonomy" id="689904"/>
    <lineage>
        <taxon>Bacteria</taxon>
        <taxon>Bacillati</taxon>
        <taxon>Bacillota</taxon>
        <taxon>Tissierellia</taxon>
        <taxon>Tissierellales</taxon>
        <taxon>Tissierellaceae</taxon>
        <taxon>Tissierella</taxon>
    </lineage>
</organism>
<dbReference type="RefSeq" id="WP_256310387.1">
    <property type="nucleotide sequence ID" value="NZ_JANGAC010000002.1"/>
</dbReference>
<evidence type="ECO:0000256" key="1">
    <source>
        <dbReference type="SAM" id="Phobius"/>
    </source>
</evidence>
<keyword evidence="1" id="KW-0472">Membrane</keyword>
<feature type="transmembrane region" description="Helical" evidence="1">
    <location>
        <begin position="37"/>
        <end position="62"/>
    </location>
</feature>
<evidence type="ECO:0000313" key="2">
    <source>
        <dbReference type="EMBL" id="MCQ4922057.1"/>
    </source>
</evidence>
<keyword evidence="1" id="KW-0812">Transmembrane</keyword>
<gene>
    <name evidence="2" type="ORF">NE686_03085</name>
</gene>
<proteinExistence type="predicted"/>
<evidence type="ECO:0000313" key="3">
    <source>
        <dbReference type="Proteomes" id="UP001524478"/>
    </source>
</evidence>
<keyword evidence="3" id="KW-1185">Reference proteome</keyword>
<reference evidence="2 3" key="1">
    <citation type="submission" date="2022-06" db="EMBL/GenBank/DDBJ databases">
        <title>Isolation of gut microbiota from human fecal samples.</title>
        <authorList>
            <person name="Pamer E.G."/>
            <person name="Barat B."/>
            <person name="Waligurski E."/>
            <person name="Medina S."/>
            <person name="Paddock L."/>
            <person name="Mostad J."/>
        </authorList>
    </citation>
    <scope>NUCLEOTIDE SEQUENCE [LARGE SCALE GENOMIC DNA]</scope>
    <source>
        <strain evidence="2 3">DFI.7.95</strain>
    </source>
</reference>